<organism evidence="2 3">
    <name type="scientific">Ilex paraguariensis</name>
    <name type="common">yerba mate</name>
    <dbReference type="NCBI Taxonomy" id="185542"/>
    <lineage>
        <taxon>Eukaryota</taxon>
        <taxon>Viridiplantae</taxon>
        <taxon>Streptophyta</taxon>
        <taxon>Embryophyta</taxon>
        <taxon>Tracheophyta</taxon>
        <taxon>Spermatophyta</taxon>
        <taxon>Magnoliopsida</taxon>
        <taxon>eudicotyledons</taxon>
        <taxon>Gunneridae</taxon>
        <taxon>Pentapetalae</taxon>
        <taxon>asterids</taxon>
        <taxon>campanulids</taxon>
        <taxon>Aquifoliales</taxon>
        <taxon>Aquifoliaceae</taxon>
        <taxon>Ilex</taxon>
    </lineage>
</organism>
<dbReference type="EMBL" id="CAUOFW020001836">
    <property type="protein sequence ID" value="CAK9149094.1"/>
    <property type="molecule type" value="Genomic_DNA"/>
</dbReference>
<accession>A0ABC8S1L1</accession>
<evidence type="ECO:0000313" key="3">
    <source>
        <dbReference type="Proteomes" id="UP001642360"/>
    </source>
</evidence>
<feature type="region of interest" description="Disordered" evidence="1">
    <location>
        <begin position="46"/>
        <end position="72"/>
    </location>
</feature>
<proteinExistence type="predicted"/>
<reference evidence="2 3" key="1">
    <citation type="submission" date="2024-02" db="EMBL/GenBank/DDBJ databases">
        <authorList>
            <person name="Vignale AGUSTIN F."/>
            <person name="Sosa J E."/>
            <person name="Modenutti C."/>
        </authorList>
    </citation>
    <scope>NUCLEOTIDE SEQUENCE [LARGE SCALE GENOMIC DNA]</scope>
</reference>
<dbReference type="AlphaFoldDB" id="A0ABC8S1L1"/>
<protein>
    <submittedName>
        <fullName evidence="2">Uncharacterized protein</fullName>
    </submittedName>
</protein>
<name>A0ABC8S1L1_9AQUA</name>
<evidence type="ECO:0000313" key="2">
    <source>
        <dbReference type="EMBL" id="CAK9149094.1"/>
    </source>
</evidence>
<comment type="caution">
    <text evidence="2">The sequence shown here is derived from an EMBL/GenBank/DDBJ whole genome shotgun (WGS) entry which is preliminary data.</text>
</comment>
<keyword evidence="3" id="KW-1185">Reference proteome</keyword>
<evidence type="ECO:0000256" key="1">
    <source>
        <dbReference type="SAM" id="MobiDB-lite"/>
    </source>
</evidence>
<sequence>GSGAEVTCLVWDLGAFGTPKTRGIIPMLKGSLIPKTHVKIEEVPERDSCRGHASDVENSERETCRGHVPDVEGAEGDMRREHVSLSWVFEGNQRQGHLTVCSVSTSAMPRTHVGSLLIPINVPSAMILGNETSFKHKYITL</sequence>
<gene>
    <name evidence="2" type="ORF">ILEXP_LOCUS17120</name>
</gene>
<feature type="non-terminal residue" evidence="2">
    <location>
        <position position="1"/>
    </location>
</feature>
<dbReference type="Proteomes" id="UP001642360">
    <property type="component" value="Unassembled WGS sequence"/>
</dbReference>